<dbReference type="Proteomes" id="UP000324143">
    <property type="component" value="Unassembled WGS sequence"/>
</dbReference>
<protein>
    <submittedName>
        <fullName evidence="1">Uncharacterized protein</fullName>
    </submittedName>
</protein>
<keyword evidence="2" id="KW-1185">Reference proteome</keyword>
<comment type="caution">
    <text evidence="1">The sequence shown here is derived from an EMBL/GenBank/DDBJ whole genome shotgun (WGS) entry which is preliminary data.</text>
</comment>
<gene>
    <name evidence="1" type="ORF">FXF47_08460</name>
</gene>
<organism evidence="1 2">
    <name type="scientific">Candidatus Mcinerneyibacterium aminivorans</name>
    <dbReference type="NCBI Taxonomy" id="2703815"/>
    <lineage>
        <taxon>Bacteria</taxon>
        <taxon>Candidatus Macinerneyibacteriota</taxon>
        <taxon>Candidatus Mcinerneyibacteria</taxon>
        <taxon>Candidatus Mcinerneyibacteriales</taxon>
        <taxon>Candidatus Mcinerneyibacteriaceae</taxon>
        <taxon>Candidatus Mcinerneyibacterium</taxon>
    </lineage>
</organism>
<sequence length="104" mass="12224">MTKRTLLWVIFCLFLSCGVEGKKEIIKTKKIISINENINMNINNASFIDDKIYIMKSNKSEISIKIYNSNMSYIKSYKINRGKGPGEILYPYKMKLNSEYIYIY</sequence>
<proteinExistence type="predicted"/>
<feature type="non-terminal residue" evidence="1">
    <location>
        <position position="104"/>
    </location>
</feature>
<evidence type="ECO:0000313" key="2">
    <source>
        <dbReference type="Proteomes" id="UP000324143"/>
    </source>
</evidence>
<accession>A0A5D0MDY5</accession>
<name>A0A5D0MDY5_9BACT</name>
<dbReference type="AlphaFoldDB" id="A0A5D0MDY5"/>
<dbReference type="EMBL" id="VSIX01000107">
    <property type="protein sequence ID" value="TYB30592.1"/>
    <property type="molecule type" value="Genomic_DNA"/>
</dbReference>
<dbReference type="PROSITE" id="PS51257">
    <property type="entry name" value="PROKAR_LIPOPROTEIN"/>
    <property type="match status" value="1"/>
</dbReference>
<evidence type="ECO:0000313" key="1">
    <source>
        <dbReference type="EMBL" id="TYB30592.1"/>
    </source>
</evidence>
<reference evidence="1" key="1">
    <citation type="submission" date="2019-08" db="EMBL/GenBank/DDBJ databases">
        <title>Genomic characterization of a novel candidate phylum (ARYD3) from a high temperature, high salinity tertiary oil reservoir in north central Oklahoma, USA.</title>
        <authorList>
            <person name="Youssef N.H."/>
            <person name="Yadav A."/>
            <person name="Elshahed M.S."/>
        </authorList>
    </citation>
    <scope>NUCLEOTIDE SEQUENCE [LARGE SCALE GENOMIC DNA]</scope>
    <source>
        <strain evidence="1">ARYD3</strain>
    </source>
</reference>